<sequence length="243" mass="27572">MQKTRSSNSFWKNNASLFLGIVIFFAILTLIYFLDSRYRIKTIKVVKNGKETYSLKGLGQFEGAGLIFLSENKASSKIMRLNPFLKESSVIKVYPDSLEVIVTYQVPAAQLKVNEGYLLLSGSGTILVKSHEETSDGLPKIAYYQAIPFQNYQAGQNILFKDIVDSLYFLDVLQKLGFKINSIDIAGFYMLGLYTNEKKFYFSSEKSINDQVYLLEASVRELKIAGDEFATLDVRYDNPVITY</sequence>
<feature type="transmembrane region" description="Helical" evidence="1">
    <location>
        <begin position="15"/>
        <end position="34"/>
    </location>
</feature>
<dbReference type="Proteomes" id="UP000177141">
    <property type="component" value="Unassembled WGS sequence"/>
</dbReference>
<evidence type="ECO:0008006" key="4">
    <source>
        <dbReference type="Google" id="ProtNLM"/>
    </source>
</evidence>
<evidence type="ECO:0000313" key="2">
    <source>
        <dbReference type="EMBL" id="OGK47394.1"/>
    </source>
</evidence>
<evidence type="ECO:0000256" key="1">
    <source>
        <dbReference type="SAM" id="Phobius"/>
    </source>
</evidence>
<dbReference type="EMBL" id="MGAL01000032">
    <property type="protein sequence ID" value="OGK47394.1"/>
    <property type="molecule type" value="Genomic_DNA"/>
</dbReference>
<dbReference type="AlphaFoldDB" id="A0A1F7IVM4"/>
<dbReference type="STRING" id="1802061.A3A93_00770"/>
<accession>A0A1F7IVM4</accession>
<keyword evidence="1" id="KW-0472">Membrane</keyword>
<proteinExistence type="predicted"/>
<reference evidence="2 3" key="1">
    <citation type="journal article" date="2016" name="Nat. Commun.">
        <title>Thousands of microbial genomes shed light on interconnected biogeochemical processes in an aquifer system.</title>
        <authorList>
            <person name="Anantharaman K."/>
            <person name="Brown C.T."/>
            <person name="Hug L.A."/>
            <person name="Sharon I."/>
            <person name="Castelle C.J."/>
            <person name="Probst A.J."/>
            <person name="Thomas B.C."/>
            <person name="Singh A."/>
            <person name="Wilkins M.J."/>
            <person name="Karaoz U."/>
            <person name="Brodie E.L."/>
            <person name="Williams K.H."/>
            <person name="Hubbard S.S."/>
            <person name="Banfield J.F."/>
        </authorList>
    </citation>
    <scope>NUCLEOTIDE SEQUENCE [LARGE SCALE GENOMIC DNA]</scope>
</reference>
<organism evidence="2 3">
    <name type="scientific">Candidatus Roizmanbacteria bacterium RIFCSPLOWO2_01_FULL_38_12</name>
    <dbReference type="NCBI Taxonomy" id="1802061"/>
    <lineage>
        <taxon>Bacteria</taxon>
        <taxon>Candidatus Roizmaniibacteriota</taxon>
    </lineage>
</organism>
<protein>
    <recommendedName>
        <fullName evidence="4">POTRA domain-containing protein</fullName>
    </recommendedName>
</protein>
<evidence type="ECO:0000313" key="3">
    <source>
        <dbReference type="Proteomes" id="UP000177141"/>
    </source>
</evidence>
<keyword evidence="1" id="KW-0812">Transmembrane</keyword>
<comment type="caution">
    <text evidence="2">The sequence shown here is derived from an EMBL/GenBank/DDBJ whole genome shotgun (WGS) entry which is preliminary data.</text>
</comment>
<gene>
    <name evidence="2" type="ORF">A3A93_00770</name>
</gene>
<name>A0A1F7IVM4_9BACT</name>
<keyword evidence="1" id="KW-1133">Transmembrane helix</keyword>